<protein>
    <submittedName>
        <fullName evidence="3">Uncharacterized protein</fullName>
    </submittedName>
</protein>
<dbReference type="InterPro" id="IPR023994">
    <property type="entry name" value="NiFe-hyd_HybE"/>
</dbReference>
<dbReference type="Pfam" id="PF11939">
    <property type="entry name" value="NiFe-hyd_HybE"/>
    <property type="match status" value="1"/>
</dbReference>
<dbReference type="AlphaFoldDB" id="A0A0P9EDI9"/>
<reference evidence="4" key="1">
    <citation type="submission" date="2016-10" db="EMBL/GenBank/DDBJ databases">
        <authorList>
            <person name="Varghese N."/>
        </authorList>
    </citation>
    <scope>NUCLEOTIDE SEQUENCE [LARGE SCALE GENOMIC DNA]</scope>
    <source>
        <strain evidence="4">HL 19</strain>
    </source>
</reference>
<dbReference type="Gene3D" id="3.30.1460.40">
    <property type="entry name" value="[NiFe]-hydrogenase assembly chaperone, HybE"/>
    <property type="match status" value="1"/>
</dbReference>
<dbReference type="OrthoDB" id="5764886at2"/>
<dbReference type="RefSeq" id="WP_054965760.1">
    <property type="nucleotide sequence ID" value="NZ_FMUN01000008.1"/>
</dbReference>
<comment type="similarity">
    <text evidence="1">Belongs to the HupJ family.</text>
</comment>
<dbReference type="Proteomes" id="UP000183104">
    <property type="component" value="Unassembled WGS sequence"/>
</dbReference>
<name>A0A0P9EDI9_9GAMM</name>
<gene>
    <name evidence="3" type="ORF">SAMN05661077_2611</name>
</gene>
<evidence type="ECO:0000313" key="3">
    <source>
        <dbReference type="EMBL" id="SCY59641.1"/>
    </source>
</evidence>
<accession>A0A0P9EDI9</accession>
<dbReference type="EMBL" id="FMUN01000008">
    <property type="protein sequence ID" value="SCY59641.1"/>
    <property type="molecule type" value="Genomic_DNA"/>
</dbReference>
<evidence type="ECO:0000313" key="4">
    <source>
        <dbReference type="Proteomes" id="UP000183104"/>
    </source>
</evidence>
<organism evidence="3 4">
    <name type="scientific">Thiohalorhabdus denitrificans</name>
    <dbReference type="NCBI Taxonomy" id="381306"/>
    <lineage>
        <taxon>Bacteria</taxon>
        <taxon>Pseudomonadati</taxon>
        <taxon>Pseudomonadota</taxon>
        <taxon>Gammaproteobacteria</taxon>
        <taxon>Thiohalorhabdales</taxon>
        <taxon>Thiohalorhabdaceae</taxon>
        <taxon>Thiohalorhabdus</taxon>
    </lineage>
</organism>
<keyword evidence="4" id="KW-1185">Reference proteome</keyword>
<proteinExistence type="inferred from homology"/>
<dbReference type="InterPro" id="IPR038530">
    <property type="entry name" value="NiFe-hyd_HybE_sf"/>
</dbReference>
<sequence>MSHVEPRWDFHPVPDPVAGLEAAYQGIHFELLAYGNPRLNERLEVRAEGPETREGWHRVLLVTPWTAMRVYLPQDPAHPSGLPEPGSLEVEDDGRVVTGCEVELVFDGAVRALEVAHDPRVGHHLTETLLPSMGAFQDTEEALGWARERAAHRDGQGGAAGASAPAEPRRVSRRDLFRGLLGRR</sequence>
<evidence type="ECO:0000256" key="2">
    <source>
        <dbReference type="SAM" id="MobiDB-lite"/>
    </source>
</evidence>
<feature type="region of interest" description="Disordered" evidence="2">
    <location>
        <begin position="149"/>
        <end position="172"/>
    </location>
</feature>
<evidence type="ECO:0000256" key="1">
    <source>
        <dbReference type="ARBA" id="ARBA00006532"/>
    </source>
</evidence>
<dbReference type="STRING" id="381306.AN478_06240"/>